<evidence type="ECO:0000256" key="4">
    <source>
        <dbReference type="ARBA" id="ARBA00022989"/>
    </source>
</evidence>
<comment type="similarity">
    <text evidence="2">Belongs to the nematode receptor-like protein srd family.</text>
</comment>
<keyword evidence="3 6" id="KW-0812">Transmembrane</keyword>
<feature type="transmembrane region" description="Helical" evidence="6">
    <location>
        <begin position="425"/>
        <end position="448"/>
    </location>
</feature>
<evidence type="ECO:0008006" key="9">
    <source>
        <dbReference type="Google" id="ProtNLM"/>
    </source>
</evidence>
<feature type="transmembrane region" description="Helical" evidence="6">
    <location>
        <begin position="529"/>
        <end position="547"/>
    </location>
</feature>
<feature type="transmembrane region" description="Helical" evidence="6">
    <location>
        <begin position="342"/>
        <end position="360"/>
    </location>
</feature>
<feature type="transmembrane region" description="Helical" evidence="6">
    <location>
        <begin position="484"/>
        <end position="508"/>
    </location>
</feature>
<feature type="transmembrane region" description="Helical" evidence="6">
    <location>
        <begin position="392"/>
        <end position="413"/>
    </location>
</feature>
<feature type="transmembrane region" description="Helical" evidence="6">
    <location>
        <begin position="567"/>
        <end position="588"/>
    </location>
</feature>
<evidence type="ECO:0000313" key="8">
    <source>
        <dbReference type="Proteomes" id="UP001328107"/>
    </source>
</evidence>
<dbReference type="GO" id="GO:0016020">
    <property type="term" value="C:membrane"/>
    <property type="evidence" value="ECO:0007669"/>
    <property type="project" value="UniProtKB-SubCell"/>
</dbReference>
<protein>
    <recommendedName>
        <fullName evidence="9">G protein-coupled receptor</fullName>
    </recommendedName>
</protein>
<feature type="transmembrane region" description="Helical" evidence="6">
    <location>
        <begin position="131"/>
        <end position="154"/>
    </location>
</feature>
<dbReference type="Proteomes" id="UP001328107">
    <property type="component" value="Unassembled WGS sequence"/>
</dbReference>
<accession>A0AAN5HZH4</accession>
<dbReference type="EMBL" id="BTRK01000004">
    <property type="protein sequence ID" value="GMR46395.1"/>
    <property type="molecule type" value="Genomic_DNA"/>
</dbReference>
<reference evidence="8" key="1">
    <citation type="submission" date="2022-10" db="EMBL/GenBank/DDBJ databases">
        <title>Genome assembly of Pristionchus species.</title>
        <authorList>
            <person name="Yoshida K."/>
            <person name="Sommer R.J."/>
        </authorList>
    </citation>
    <scope>NUCLEOTIDE SEQUENCE [LARGE SCALE GENOMIC DNA]</scope>
    <source>
        <strain evidence="8">RS5460</strain>
    </source>
</reference>
<evidence type="ECO:0000256" key="5">
    <source>
        <dbReference type="ARBA" id="ARBA00023136"/>
    </source>
</evidence>
<comment type="subcellular location">
    <subcellularLocation>
        <location evidence="1">Membrane</location>
        <topology evidence="1">Multi-pass membrane protein</topology>
    </subcellularLocation>
</comment>
<feature type="transmembrane region" description="Helical" evidence="6">
    <location>
        <begin position="235"/>
        <end position="258"/>
    </location>
</feature>
<evidence type="ECO:0000256" key="6">
    <source>
        <dbReference type="SAM" id="Phobius"/>
    </source>
</evidence>
<dbReference type="PANTHER" id="PTHR22945">
    <property type="entry name" value="SERPENTINE RECEPTOR, CLASS D DELTA"/>
    <property type="match status" value="1"/>
</dbReference>
<feature type="transmembrane region" description="Helical" evidence="6">
    <location>
        <begin position="278"/>
        <end position="299"/>
    </location>
</feature>
<organism evidence="7 8">
    <name type="scientific">Pristionchus mayeri</name>
    <dbReference type="NCBI Taxonomy" id="1317129"/>
    <lineage>
        <taxon>Eukaryota</taxon>
        <taxon>Metazoa</taxon>
        <taxon>Ecdysozoa</taxon>
        <taxon>Nematoda</taxon>
        <taxon>Chromadorea</taxon>
        <taxon>Rhabditida</taxon>
        <taxon>Rhabditina</taxon>
        <taxon>Diplogasteromorpha</taxon>
        <taxon>Diplogasteroidea</taxon>
        <taxon>Neodiplogasteridae</taxon>
        <taxon>Pristionchus</taxon>
    </lineage>
</organism>
<sequence>LPSPLPGHDLTTIIHHSIVDTSAVILKCLLLLAIIQRSPKSLGSYKVLLISSAIIDLLSSFCMLLMMIRVIPAGFSLSYVYDGPCACVSGIFCHCIYTVMISSCSQSVFLIALSFFYRLYILGRSAPTNNAVFGICPIVFIPNLMVLTTFMFTLDDSNDVRALLRELRPEYVLDDYVVEGHISIFNPLTIFAILAMTMPIGPTLIIIFIIRKRVLKLLSAHSAKMSGRTADMHSALARVLTLQSLLPVFFSGAVVSYALCQFEIMCSPVQEHFIMESLSFIAFLAPMITIYCITSYKHLPGHDLATIVHHSIVDSSAVVFNILLLIAVILRSPSSLRSYKVLLIYSAIIDLLSSCTMLMLMVRCHPFIVFLNYFLFLRLIPVSQVFCHCLYTVMLATCSQSLFLIALSFFYRLYILGRPSPSSKVVFLVCIIVSIPNLLILTTFMFTLDDQNEVMEQLSKLRPEYELDEYLVEGHASIFNVKTMFTILAMTMPIGPTIILIVIVRGKVLTKLNAHSEKMSNRTAKMHSTLAKVLTFQSMLPIFFSGAVARYALCQFDIVCSPVQEHFVFECVSFMALFAPMITLYCMIPYK</sequence>
<dbReference type="InterPro" id="IPR019421">
    <property type="entry name" value="7TM_GPCR_serpentine_rcpt_Srd"/>
</dbReference>
<dbReference type="Pfam" id="PF10317">
    <property type="entry name" value="7TM_GPCR_Srd"/>
    <property type="match status" value="2"/>
</dbReference>
<feature type="transmembrane region" description="Helical" evidence="6">
    <location>
        <begin position="311"/>
        <end position="330"/>
    </location>
</feature>
<feature type="transmembrane region" description="Helical" evidence="6">
    <location>
        <begin position="188"/>
        <end position="210"/>
    </location>
</feature>
<dbReference type="PANTHER" id="PTHR22945:SF40">
    <property type="entry name" value="SERPENTINE RECEPTOR, CLASS D (DELTA)-RELATED"/>
    <property type="match status" value="1"/>
</dbReference>
<evidence type="ECO:0000313" key="7">
    <source>
        <dbReference type="EMBL" id="GMR46395.1"/>
    </source>
</evidence>
<comment type="caution">
    <text evidence="7">The sequence shown here is derived from an EMBL/GenBank/DDBJ whole genome shotgun (WGS) entry which is preliminary data.</text>
</comment>
<proteinExistence type="inferred from homology"/>
<gene>
    <name evidence="7" type="ORF">PMAYCL1PPCAC_16590</name>
</gene>
<dbReference type="SUPFAM" id="SSF81321">
    <property type="entry name" value="Family A G protein-coupled receptor-like"/>
    <property type="match status" value="1"/>
</dbReference>
<keyword evidence="8" id="KW-1185">Reference proteome</keyword>
<evidence type="ECO:0000256" key="3">
    <source>
        <dbReference type="ARBA" id="ARBA00022692"/>
    </source>
</evidence>
<keyword evidence="4 6" id="KW-1133">Transmembrane helix</keyword>
<feature type="transmembrane region" description="Helical" evidence="6">
    <location>
        <begin position="88"/>
        <end position="119"/>
    </location>
</feature>
<keyword evidence="5 6" id="KW-0472">Membrane</keyword>
<evidence type="ECO:0000256" key="2">
    <source>
        <dbReference type="ARBA" id="ARBA00009166"/>
    </source>
</evidence>
<feature type="non-terminal residue" evidence="7">
    <location>
        <position position="591"/>
    </location>
</feature>
<feature type="non-terminal residue" evidence="7">
    <location>
        <position position="1"/>
    </location>
</feature>
<feature type="transmembrane region" description="Helical" evidence="6">
    <location>
        <begin position="367"/>
        <end position="386"/>
    </location>
</feature>
<feature type="transmembrane region" description="Helical" evidence="6">
    <location>
        <begin position="47"/>
        <end position="68"/>
    </location>
</feature>
<evidence type="ECO:0000256" key="1">
    <source>
        <dbReference type="ARBA" id="ARBA00004141"/>
    </source>
</evidence>
<name>A0AAN5HZH4_9BILA</name>
<feature type="transmembrane region" description="Helical" evidence="6">
    <location>
        <begin position="13"/>
        <end position="35"/>
    </location>
</feature>
<dbReference type="InterPro" id="IPR050920">
    <property type="entry name" value="Nematode_rcpt-like_delta"/>
</dbReference>
<dbReference type="AlphaFoldDB" id="A0AAN5HZH4"/>